<protein>
    <submittedName>
        <fullName evidence="3">DUF4767 domain-containing protein</fullName>
    </submittedName>
</protein>
<evidence type="ECO:0000313" key="4">
    <source>
        <dbReference type="Proteomes" id="UP000653045"/>
    </source>
</evidence>
<dbReference type="EMBL" id="JAENBO010000001">
    <property type="protein sequence ID" value="MBJ8325534.1"/>
    <property type="molecule type" value="Genomic_DNA"/>
</dbReference>
<dbReference type="InterPro" id="IPR031927">
    <property type="entry name" value="DUF4767"/>
</dbReference>
<feature type="domain" description="DUF4767" evidence="2">
    <location>
        <begin position="74"/>
        <end position="212"/>
    </location>
</feature>
<evidence type="ECO:0000256" key="1">
    <source>
        <dbReference type="SAM" id="MobiDB-lite"/>
    </source>
</evidence>
<feature type="region of interest" description="Disordered" evidence="1">
    <location>
        <begin position="31"/>
        <end position="70"/>
    </location>
</feature>
<gene>
    <name evidence="3" type="ORF">JHK62_02410</name>
</gene>
<keyword evidence="4" id="KW-1185">Reference proteome</keyword>
<evidence type="ECO:0000259" key="2">
    <source>
        <dbReference type="Pfam" id="PF15983"/>
    </source>
</evidence>
<dbReference type="Pfam" id="PF15983">
    <property type="entry name" value="DUF4767"/>
    <property type="match status" value="1"/>
</dbReference>
<reference evidence="3 4" key="1">
    <citation type="journal article" date="2021" name="Int. J. Syst. Evol. Microbiol.">
        <title>Streptococcus vicugnae sp. nov., isolated from faeces of alpacas (Vicugna pacos) and cattle (Bos taurus), Streptococcus zalophi sp. nov., and Streptococcus pacificus sp. nov., isolated from respiratory tract of California sea lions (Zalophus californianus).</title>
        <authorList>
            <person name="Volokhov D.V."/>
            <person name="Zagorodnyaya T.A."/>
            <person name="Shen Z."/>
            <person name="Blom J."/>
            <person name="Furtak V.A."/>
            <person name="Eisenberg T."/>
            <person name="Fan P."/>
            <person name="Jeong K.C."/>
            <person name="Gao Y."/>
            <person name="Zhang S."/>
            <person name="Amselle M."/>
        </authorList>
    </citation>
    <scope>NUCLEOTIDE SEQUENCE [LARGE SCALE GENOMIC DNA]</scope>
    <source>
        <strain evidence="3 4">CSL7591</strain>
    </source>
</reference>
<organism evidence="3 4">
    <name type="scientific">Streptococcus pacificus</name>
    <dbReference type="NCBI Taxonomy" id="2740577"/>
    <lineage>
        <taxon>Bacteria</taxon>
        <taxon>Bacillati</taxon>
        <taxon>Bacillota</taxon>
        <taxon>Bacilli</taxon>
        <taxon>Lactobacillales</taxon>
        <taxon>Streptococcaceae</taxon>
        <taxon>Streptococcus</taxon>
    </lineage>
</organism>
<sequence>MKKNKRGLILFGVVVLFALFVWFVWGQSLSKDKPTTSSDNKVEVTKKDSESTNKKEEKTTTTETKEQKENNEKHLWTVEKAQALQTFISEWQVEMNQFYTSYTPDHPLNYYGYLTPTTSPDESDTMTPALNDSPIKVEWSDTGDNPDVYNLVAVYSDYEANTLDVKHLYYFVIKDGQAMVLHTSQNQGNENNWLYFTETENLDLKNGFKTIVGQ</sequence>
<name>A0ABS0ZHQ4_9STRE</name>
<proteinExistence type="predicted"/>
<comment type="caution">
    <text evidence="3">The sequence shown here is derived from an EMBL/GenBank/DDBJ whole genome shotgun (WGS) entry which is preliminary data.</text>
</comment>
<accession>A0ABS0ZHQ4</accession>
<evidence type="ECO:0000313" key="3">
    <source>
        <dbReference type="EMBL" id="MBJ8325534.1"/>
    </source>
</evidence>
<dbReference type="RefSeq" id="WP_199575082.1">
    <property type="nucleotide sequence ID" value="NZ_JAENBO010000001.1"/>
</dbReference>
<dbReference type="Proteomes" id="UP000653045">
    <property type="component" value="Unassembled WGS sequence"/>
</dbReference>